<organism evidence="2 3">
    <name type="scientific">Panagrolaimus davidi</name>
    <dbReference type="NCBI Taxonomy" id="227884"/>
    <lineage>
        <taxon>Eukaryota</taxon>
        <taxon>Metazoa</taxon>
        <taxon>Ecdysozoa</taxon>
        <taxon>Nematoda</taxon>
        <taxon>Chromadorea</taxon>
        <taxon>Rhabditida</taxon>
        <taxon>Tylenchina</taxon>
        <taxon>Panagrolaimomorpha</taxon>
        <taxon>Panagrolaimoidea</taxon>
        <taxon>Panagrolaimidae</taxon>
        <taxon>Panagrolaimus</taxon>
    </lineage>
</organism>
<dbReference type="WBParaSite" id="PDA_v2.g26513.t1">
    <property type="protein sequence ID" value="PDA_v2.g26513.t1"/>
    <property type="gene ID" value="PDA_v2.g26513"/>
</dbReference>
<feature type="compositionally biased region" description="Basic and acidic residues" evidence="1">
    <location>
        <begin position="150"/>
        <end position="160"/>
    </location>
</feature>
<reference evidence="3" key="1">
    <citation type="submission" date="2022-11" db="UniProtKB">
        <authorList>
            <consortium name="WormBaseParasite"/>
        </authorList>
    </citation>
    <scope>IDENTIFICATION</scope>
</reference>
<name>A0A914Q5B2_9BILA</name>
<sequence>MINTVSLHIKAFKNELEAESDSCDAKKVYENGKIEKSASKSVIQPEFSRQQESNDSKIPEVAQYRSSQRLRERAKKMQSQQQAPPTTRPPPKIQSSQQPNLKIQSKIMQQPAQLSAIKKSKEEVAQATQRSTKKLVPPKLPQPPKLQLSDGEKKAEKTPKECQGSESSEDELDKELKEVERKAKEVDRETKRVEREAKEAELEAKEADLELLLAEKGLELAAWKMFANFGRKYLNNDPPETSISNMEKCKEVQDMDNLIKQQKDEFMDIVDEIIEKRSKEKGKDQNAIQSQKAKKI</sequence>
<feature type="compositionally biased region" description="Polar residues" evidence="1">
    <location>
        <begin position="39"/>
        <end position="51"/>
    </location>
</feature>
<dbReference type="AlphaFoldDB" id="A0A914Q5B2"/>
<feature type="region of interest" description="Disordered" evidence="1">
    <location>
        <begin position="39"/>
        <end position="201"/>
    </location>
</feature>
<feature type="compositionally biased region" description="Polar residues" evidence="1">
    <location>
        <begin position="95"/>
        <end position="113"/>
    </location>
</feature>
<feature type="compositionally biased region" description="Polar residues" evidence="1">
    <location>
        <begin position="286"/>
        <end position="296"/>
    </location>
</feature>
<evidence type="ECO:0000313" key="3">
    <source>
        <dbReference type="WBParaSite" id="PDA_v2.g26513.t1"/>
    </source>
</evidence>
<dbReference type="Proteomes" id="UP000887578">
    <property type="component" value="Unplaced"/>
</dbReference>
<evidence type="ECO:0000256" key="1">
    <source>
        <dbReference type="SAM" id="MobiDB-lite"/>
    </source>
</evidence>
<feature type="compositionally biased region" description="Basic and acidic residues" evidence="1">
    <location>
        <begin position="174"/>
        <end position="201"/>
    </location>
</feature>
<protein>
    <submittedName>
        <fullName evidence="3">Uncharacterized protein</fullName>
    </submittedName>
</protein>
<evidence type="ECO:0000313" key="2">
    <source>
        <dbReference type="Proteomes" id="UP000887578"/>
    </source>
</evidence>
<keyword evidence="2" id="KW-1185">Reference proteome</keyword>
<accession>A0A914Q5B2</accession>
<proteinExistence type="predicted"/>
<feature type="region of interest" description="Disordered" evidence="1">
    <location>
        <begin position="277"/>
        <end position="296"/>
    </location>
</feature>